<organism evidence="4 5">
    <name type="scientific">Symbiodinium pilosum</name>
    <name type="common">Dinoflagellate</name>
    <dbReference type="NCBI Taxonomy" id="2952"/>
    <lineage>
        <taxon>Eukaryota</taxon>
        <taxon>Sar</taxon>
        <taxon>Alveolata</taxon>
        <taxon>Dinophyceae</taxon>
        <taxon>Suessiales</taxon>
        <taxon>Symbiodiniaceae</taxon>
        <taxon>Symbiodinium</taxon>
    </lineage>
</organism>
<dbReference type="InterPro" id="IPR016181">
    <property type="entry name" value="Acyl_CoA_acyltransferase"/>
</dbReference>
<dbReference type="Gene3D" id="3.40.630.30">
    <property type="match status" value="1"/>
</dbReference>
<keyword evidence="2 3" id="KW-0040">ANK repeat</keyword>
<dbReference type="PROSITE" id="PS50088">
    <property type="entry name" value="ANK_REPEAT"/>
    <property type="match status" value="1"/>
</dbReference>
<evidence type="ECO:0000313" key="4">
    <source>
        <dbReference type="EMBL" id="CAE7719715.1"/>
    </source>
</evidence>
<reference evidence="4" key="1">
    <citation type="submission" date="2021-02" db="EMBL/GenBank/DDBJ databases">
        <authorList>
            <person name="Dougan E. K."/>
            <person name="Rhodes N."/>
            <person name="Thang M."/>
            <person name="Chan C."/>
        </authorList>
    </citation>
    <scope>NUCLEOTIDE SEQUENCE</scope>
</reference>
<dbReference type="PANTHER" id="PTHR24123">
    <property type="entry name" value="ANKYRIN REPEAT-CONTAINING"/>
    <property type="match status" value="1"/>
</dbReference>
<proteinExistence type="predicted"/>
<evidence type="ECO:0000256" key="1">
    <source>
        <dbReference type="ARBA" id="ARBA00022737"/>
    </source>
</evidence>
<dbReference type="Pfam" id="PF12796">
    <property type="entry name" value="Ank_2"/>
    <property type="match status" value="1"/>
</dbReference>
<dbReference type="Proteomes" id="UP000649617">
    <property type="component" value="Unassembled WGS sequence"/>
</dbReference>
<dbReference type="AlphaFoldDB" id="A0A812X943"/>
<name>A0A812X943_SYMPI</name>
<sequence length="401" mass="43613">WRVARRYLRLQVRCDDPDGEDDEESTEEIRLDARAGNYTFSYILKESDYPGSYMVGGQAYDHTGAVVGRMSGALMNQEILQKSFYAACDAVSQELMQCSVDLFDSKGRPKTCWKAKVKEESAQKGRGGFLYLDEVHLLPAHRGKDLGLDFVEGLFNELRGADMCTLAVLALCDAANVKLARHFARMGFQQVAAEGPLTSYWFSCLCTRPTGFMSKAAAASVTVAVPAKPALPTVLVGKDKELFDACTLSMQPPSPEMIESLVNSGADPDKACALHACAANNHIAAGRVLLKMGCNVNRQDCQGNAPLHLAAAKCSSHSGLDFVSMLLMQGARTDLKTSKGQTPSECAKESLKSLKSFHKWEASMIGSTASVHGCETKFAKKCLHLLDSFVPQPAVKRPRLD</sequence>
<dbReference type="PANTHER" id="PTHR24123:SF33">
    <property type="entry name" value="PROTEIN HOS4"/>
    <property type="match status" value="1"/>
</dbReference>
<dbReference type="OrthoDB" id="5402602at2759"/>
<dbReference type="InterPro" id="IPR051165">
    <property type="entry name" value="Multifunctional_ANK_Repeat"/>
</dbReference>
<dbReference type="InterPro" id="IPR036770">
    <property type="entry name" value="Ankyrin_rpt-contain_sf"/>
</dbReference>
<dbReference type="SUPFAM" id="SSF55729">
    <property type="entry name" value="Acyl-CoA N-acyltransferases (Nat)"/>
    <property type="match status" value="1"/>
</dbReference>
<protein>
    <submittedName>
        <fullName evidence="4">Ankrd54 protein</fullName>
    </submittedName>
</protein>
<dbReference type="EMBL" id="CAJNIZ010045417">
    <property type="protein sequence ID" value="CAE7719715.1"/>
    <property type="molecule type" value="Genomic_DNA"/>
</dbReference>
<evidence type="ECO:0000313" key="5">
    <source>
        <dbReference type="Proteomes" id="UP000649617"/>
    </source>
</evidence>
<gene>
    <name evidence="4" type="primary">Ankrd54</name>
    <name evidence="4" type="ORF">SPIL2461_LOCUS20491</name>
</gene>
<accession>A0A812X943</accession>
<dbReference type="Gene3D" id="1.25.40.20">
    <property type="entry name" value="Ankyrin repeat-containing domain"/>
    <property type="match status" value="1"/>
</dbReference>
<feature type="non-terminal residue" evidence="4">
    <location>
        <position position="401"/>
    </location>
</feature>
<evidence type="ECO:0000256" key="2">
    <source>
        <dbReference type="ARBA" id="ARBA00023043"/>
    </source>
</evidence>
<dbReference type="SUPFAM" id="SSF48403">
    <property type="entry name" value="Ankyrin repeat"/>
    <property type="match status" value="1"/>
</dbReference>
<evidence type="ECO:0000256" key="3">
    <source>
        <dbReference type="PROSITE-ProRule" id="PRU00023"/>
    </source>
</evidence>
<keyword evidence="1" id="KW-0677">Repeat</keyword>
<dbReference type="InterPro" id="IPR002110">
    <property type="entry name" value="Ankyrin_rpt"/>
</dbReference>
<feature type="repeat" description="ANK" evidence="3">
    <location>
        <begin position="302"/>
        <end position="338"/>
    </location>
</feature>
<comment type="caution">
    <text evidence="4">The sequence shown here is derived from an EMBL/GenBank/DDBJ whole genome shotgun (WGS) entry which is preliminary data.</text>
</comment>
<keyword evidence="5" id="KW-1185">Reference proteome</keyword>